<dbReference type="InterPro" id="IPR003870">
    <property type="entry name" value="DUF222"/>
</dbReference>
<evidence type="ECO:0000256" key="1">
    <source>
        <dbReference type="SAM" id="MobiDB-lite"/>
    </source>
</evidence>
<evidence type="ECO:0000313" key="3">
    <source>
        <dbReference type="EMBL" id="SMD21842.1"/>
    </source>
</evidence>
<dbReference type="AlphaFoldDB" id="A0A1Y5XZT2"/>
<dbReference type="EMBL" id="FWXV01000007">
    <property type="protein sequence ID" value="SMD21842.1"/>
    <property type="molecule type" value="Genomic_DNA"/>
</dbReference>
<name>A0A1Y5XZT2_KIBAR</name>
<dbReference type="Pfam" id="PF02720">
    <property type="entry name" value="DUF222"/>
    <property type="match status" value="1"/>
</dbReference>
<reference evidence="3 4" key="1">
    <citation type="submission" date="2017-04" db="EMBL/GenBank/DDBJ databases">
        <authorList>
            <person name="Afonso C.L."/>
            <person name="Miller P.J."/>
            <person name="Scott M.A."/>
            <person name="Spackman E."/>
            <person name="Goraichik I."/>
            <person name="Dimitrov K.M."/>
            <person name="Suarez D.L."/>
            <person name="Swayne D.E."/>
        </authorList>
    </citation>
    <scope>NUCLEOTIDE SEQUENCE [LARGE SCALE GENOMIC DNA]</scope>
    <source>
        <strain evidence="3 4">DSM 43828</strain>
    </source>
</reference>
<feature type="domain" description="DUF222" evidence="2">
    <location>
        <begin position="68"/>
        <end position="234"/>
    </location>
</feature>
<accession>A0A1Y5XZT2</accession>
<proteinExistence type="predicted"/>
<sequence>MPADKLMDHGRVESPVIGSIEKMAASQCLNVIIHATRMKAFYEAQIARALARFADLRPPGKDGKALDNDARKLLSAELAVSPRVVDTQIRQSRKLVEWLPATLSALAKGEIDQRRALAMVDLAGRMSKEDAARIERAVLEGGARANYRRFRESIRQEVTKVDADAVARRKASRQNPDVSVEPCVDGMSKLTVDLTTEDAVAARSRIDALAKEAKVPGDTRTDGQRRVAVVFDLVVGDNGGKDLPNKDAISSAAQPGQTERRNEPAAHESVPAAEHVADAPRGSESMNPTVHVLDVSHRRYALPAQLERPDECQIAGCRAAAEASPIVPDDEPNAATVATRCAHHKVEKQHVGWTFTYPAPGVLTLTSPDGHTTHAYAIAPDHRYLDPPA</sequence>
<evidence type="ECO:0000313" key="4">
    <source>
        <dbReference type="Proteomes" id="UP000192674"/>
    </source>
</evidence>
<dbReference type="OrthoDB" id="5241234at2"/>
<dbReference type="Proteomes" id="UP000192674">
    <property type="component" value="Unassembled WGS sequence"/>
</dbReference>
<gene>
    <name evidence="3" type="ORF">SAMN05661093_07126</name>
</gene>
<keyword evidence="4" id="KW-1185">Reference proteome</keyword>
<organism evidence="3 4">
    <name type="scientific">Kibdelosporangium aridum</name>
    <dbReference type="NCBI Taxonomy" id="2030"/>
    <lineage>
        <taxon>Bacteria</taxon>
        <taxon>Bacillati</taxon>
        <taxon>Actinomycetota</taxon>
        <taxon>Actinomycetes</taxon>
        <taxon>Pseudonocardiales</taxon>
        <taxon>Pseudonocardiaceae</taxon>
        <taxon>Kibdelosporangium</taxon>
    </lineage>
</organism>
<dbReference type="RefSeq" id="WP_084431009.1">
    <property type="nucleotide sequence ID" value="NZ_FWXV01000007.1"/>
</dbReference>
<protein>
    <recommendedName>
        <fullName evidence="2">DUF222 domain-containing protein</fullName>
    </recommendedName>
</protein>
<feature type="region of interest" description="Disordered" evidence="1">
    <location>
        <begin position="240"/>
        <end position="287"/>
    </location>
</feature>
<evidence type="ECO:0000259" key="2">
    <source>
        <dbReference type="Pfam" id="PF02720"/>
    </source>
</evidence>